<comment type="caution">
    <text evidence="1">The sequence shown here is derived from an EMBL/GenBank/DDBJ whole genome shotgun (WGS) entry which is preliminary data.</text>
</comment>
<reference evidence="1" key="1">
    <citation type="submission" date="2023-03" db="EMBL/GenBank/DDBJ databases">
        <title>Massive genome expansion in bonnet fungi (Mycena s.s.) driven by repeated elements and novel gene families across ecological guilds.</title>
        <authorList>
            <consortium name="Lawrence Berkeley National Laboratory"/>
            <person name="Harder C.B."/>
            <person name="Miyauchi S."/>
            <person name="Viragh M."/>
            <person name="Kuo A."/>
            <person name="Thoen E."/>
            <person name="Andreopoulos B."/>
            <person name="Lu D."/>
            <person name="Skrede I."/>
            <person name="Drula E."/>
            <person name="Henrissat B."/>
            <person name="Morin E."/>
            <person name="Kohler A."/>
            <person name="Barry K."/>
            <person name="LaButti K."/>
            <person name="Morin E."/>
            <person name="Salamov A."/>
            <person name="Lipzen A."/>
            <person name="Mereny Z."/>
            <person name="Hegedus B."/>
            <person name="Baldrian P."/>
            <person name="Stursova M."/>
            <person name="Weitz H."/>
            <person name="Taylor A."/>
            <person name="Grigoriev I.V."/>
            <person name="Nagy L.G."/>
            <person name="Martin F."/>
            <person name="Kauserud H."/>
        </authorList>
    </citation>
    <scope>NUCLEOTIDE SEQUENCE</scope>
    <source>
        <strain evidence="1">CBHHK188m</strain>
    </source>
</reference>
<dbReference type="EMBL" id="JARJLG010000007">
    <property type="protein sequence ID" value="KAJ7779362.1"/>
    <property type="molecule type" value="Genomic_DNA"/>
</dbReference>
<dbReference type="Proteomes" id="UP001215280">
    <property type="component" value="Unassembled WGS sequence"/>
</dbReference>
<proteinExistence type="predicted"/>
<dbReference type="AlphaFoldDB" id="A0AAD7KB05"/>
<sequence>MALLGPPTKPSKKKRQPYTVEIILAILSHLDLSVPLDASVGSCLTTGFYSCARIGELTVKTLLSFDPAVHVKPSDVLEELDPKGLLMTALAVPVTESSKSGEDLFYAAQNDASDPRKSFANHLRVNF</sequence>
<keyword evidence="2" id="KW-1185">Reference proteome</keyword>
<protein>
    <submittedName>
        <fullName evidence="1">Uncharacterized protein</fullName>
    </submittedName>
</protein>
<evidence type="ECO:0000313" key="1">
    <source>
        <dbReference type="EMBL" id="KAJ7779362.1"/>
    </source>
</evidence>
<evidence type="ECO:0000313" key="2">
    <source>
        <dbReference type="Proteomes" id="UP001215280"/>
    </source>
</evidence>
<gene>
    <name evidence="1" type="ORF">DFH07DRAFT_950426</name>
</gene>
<name>A0AAD7KB05_9AGAR</name>
<organism evidence="1 2">
    <name type="scientific">Mycena maculata</name>
    <dbReference type="NCBI Taxonomy" id="230809"/>
    <lineage>
        <taxon>Eukaryota</taxon>
        <taxon>Fungi</taxon>
        <taxon>Dikarya</taxon>
        <taxon>Basidiomycota</taxon>
        <taxon>Agaricomycotina</taxon>
        <taxon>Agaricomycetes</taxon>
        <taxon>Agaricomycetidae</taxon>
        <taxon>Agaricales</taxon>
        <taxon>Marasmiineae</taxon>
        <taxon>Mycenaceae</taxon>
        <taxon>Mycena</taxon>
    </lineage>
</organism>
<accession>A0AAD7KB05</accession>